<evidence type="ECO:0000313" key="4">
    <source>
        <dbReference type="EMBL" id="SFH04677.1"/>
    </source>
</evidence>
<dbReference type="InterPro" id="IPR050625">
    <property type="entry name" value="ParA/MinD_ATPase"/>
</dbReference>
<evidence type="ECO:0000313" key="5">
    <source>
        <dbReference type="Proteomes" id="UP000199337"/>
    </source>
</evidence>
<dbReference type="RefSeq" id="WP_092472964.1">
    <property type="nucleotide sequence ID" value="NZ_FOOX01000014.1"/>
</dbReference>
<gene>
    <name evidence="4" type="ORF">SAMN05660649_03648</name>
</gene>
<dbReference type="AlphaFoldDB" id="A0A1I2WVD6"/>
<dbReference type="SUPFAM" id="SSF52540">
    <property type="entry name" value="P-loop containing nucleoside triphosphate hydrolases"/>
    <property type="match status" value="1"/>
</dbReference>
<keyword evidence="5" id="KW-1185">Reference proteome</keyword>
<dbReference type="GO" id="GO:0051782">
    <property type="term" value="P:negative regulation of cell division"/>
    <property type="evidence" value="ECO:0007669"/>
    <property type="project" value="TreeGrafter"/>
</dbReference>
<keyword evidence="2" id="KW-0067">ATP-binding</keyword>
<proteinExistence type="predicted"/>
<dbReference type="Proteomes" id="UP000199337">
    <property type="component" value="Unassembled WGS sequence"/>
</dbReference>
<dbReference type="OrthoDB" id="1804818at2"/>
<dbReference type="STRING" id="341036.SAMN05660649_03648"/>
<dbReference type="GO" id="GO:0009898">
    <property type="term" value="C:cytoplasmic side of plasma membrane"/>
    <property type="evidence" value="ECO:0007669"/>
    <property type="project" value="TreeGrafter"/>
</dbReference>
<dbReference type="Pfam" id="PF13614">
    <property type="entry name" value="AAA_31"/>
    <property type="match status" value="1"/>
</dbReference>
<organism evidence="4 5">
    <name type="scientific">Desulfotruncus arcticus DSM 17038</name>
    <dbReference type="NCBI Taxonomy" id="1121424"/>
    <lineage>
        <taxon>Bacteria</taxon>
        <taxon>Bacillati</taxon>
        <taxon>Bacillota</taxon>
        <taxon>Clostridia</taxon>
        <taxon>Eubacteriales</taxon>
        <taxon>Desulfallaceae</taxon>
        <taxon>Desulfotruncus</taxon>
    </lineage>
</organism>
<dbReference type="PANTHER" id="PTHR43384">
    <property type="entry name" value="SEPTUM SITE-DETERMINING PROTEIN MIND HOMOLOG, CHLOROPLASTIC-RELATED"/>
    <property type="match status" value="1"/>
</dbReference>
<dbReference type="EMBL" id="FOOX01000014">
    <property type="protein sequence ID" value="SFH04677.1"/>
    <property type="molecule type" value="Genomic_DNA"/>
</dbReference>
<dbReference type="InterPro" id="IPR027417">
    <property type="entry name" value="P-loop_NTPase"/>
</dbReference>
<sequence length="240" mass="27786">MKIISIYGVSRQSGKTTIAEEMALISQKKGYKTLLVDMDIHDGDVTQRLKLDQHPNISNWCEGIYRKSKKTSIIHIEYNQDGWRPFIQKHSSGLAVLATNTNPKLPNYGNIFYEIKIIYNSIRQSDYDVVIFDMGNDATSFNYMILEESDYPILVVDTFRYNVEALKHFLWDARDVHFPVEKFQLLFNREPTAIEDLPESVGREFQLPVLSVLPEIKNRETMAPDMFNNKLGALLEDIMK</sequence>
<keyword evidence="1" id="KW-0547">Nucleotide-binding</keyword>
<protein>
    <submittedName>
        <fullName evidence="4">Pilus assembly protein CpaE</fullName>
    </submittedName>
</protein>
<dbReference type="Gene3D" id="3.40.50.300">
    <property type="entry name" value="P-loop containing nucleotide triphosphate hydrolases"/>
    <property type="match status" value="1"/>
</dbReference>
<reference evidence="5" key="1">
    <citation type="submission" date="2016-10" db="EMBL/GenBank/DDBJ databases">
        <authorList>
            <person name="Varghese N."/>
            <person name="Submissions S."/>
        </authorList>
    </citation>
    <scope>NUCLEOTIDE SEQUENCE [LARGE SCALE GENOMIC DNA]</scope>
    <source>
        <strain evidence="5">DSM 17038</strain>
    </source>
</reference>
<evidence type="ECO:0000256" key="2">
    <source>
        <dbReference type="ARBA" id="ARBA00022840"/>
    </source>
</evidence>
<evidence type="ECO:0000259" key="3">
    <source>
        <dbReference type="Pfam" id="PF13614"/>
    </source>
</evidence>
<dbReference type="GO" id="GO:0005829">
    <property type="term" value="C:cytosol"/>
    <property type="evidence" value="ECO:0007669"/>
    <property type="project" value="TreeGrafter"/>
</dbReference>
<dbReference type="InterPro" id="IPR025669">
    <property type="entry name" value="AAA_dom"/>
</dbReference>
<evidence type="ECO:0000256" key="1">
    <source>
        <dbReference type="ARBA" id="ARBA00022741"/>
    </source>
</evidence>
<feature type="domain" description="AAA" evidence="3">
    <location>
        <begin position="1"/>
        <end position="172"/>
    </location>
</feature>
<accession>A0A1I2WVD6</accession>
<dbReference type="PANTHER" id="PTHR43384:SF6">
    <property type="entry name" value="SEPTUM SITE-DETERMINING PROTEIN MIND HOMOLOG, CHLOROPLASTIC"/>
    <property type="match status" value="1"/>
</dbReference>
<dbReference type="GO" id="GO:0016887">
    <property type="term" value="F:ATP hydrolysis activity"/>
    <property type="evidence" value="ECO:0007669"/>
    <property type="project" value="TreeGrafter"/>
</dbReference>
<dbReference type="GO" id="GO:0005524">
    <property type="term" value="F:ATP binding"/>
    <property type="evidence" value="ECO:0007669"/>
    <property type="project" value="UniProtKB-KW"/>
</dbReference>
<name>A0A1I2WVD6_9FIRM</name>